<organism evidence="5">
    <name type="scientific">Sesamum calycinum</name>
    <dbReference type="NCBI Taxonomy" id="2727403"/>
    <lineage>
        <taxon>Eukaryota</taxon>
        <taxon>Viridiplantae</taxon>
        <taxon>Streptophyta</taxon>
        <taxon>Embryophyta</taxon>
        <taxon>Tracheophyta</taxon>
        <taxon>Spermatophyta</taxon>
        <taxon>Magnoliopsida</taxon>
        <taxon>eudicotyledons</taxon>
        <taxon>Gunneridae</taxon>
        <taxon>Pentapetalae</taxon>
        <taxon>asterids</taxon>
        <taxon>lamiids</taxon>
        <taxon>Lamiales</taxon>
        <taxon>Pedaliaceae</taxon>
        <taxon>Sesamum</taxon>
    </lineage>
</organism>
<proteinExistence type="predicted"/>
<dbReference type="PANTHER" id="PTHR10288">
    <property type="entry name" value="KH DOMAIN CONTAINING RNA BINDING PROTEIN"/>
    <property type="match status" value="1"/>
</dbReference>
<dbReference type="InterPro" id="IPR004087">
    <property type="entry name" value="KH_dom"/>
</dbReference>
<feature type="domain" description="K Homology" evidence="4">
    <location>
        <begin position="334"/>
        <end position="407"/>
    </location>
</feature>
<keyword evidence="2" id="KW-0694">RNA-binding</keyword>
<sequence length="684" mass="72626">MDTAEDISKIDICSCYSYNGYPIGTAFPPAVNEQISALSTPLCTNPPNNTTHLPTSAASRRSKPPQPPLFVPSGHIAFRLLCHASRIGGLIGRSGSIIKQLQQLTNCKIRVEDATDSSDHRIISVVASPAIIHKIKISAAAAKEDEEETSQGMGDDGNDEWFDVSAAQAGIVRVFERVVEVAAEGDDVAAIDGVVSCRLLVWKNQGGAVIGKGGKVVEKIRKDTGCRIKVLTVEGSLPTDEIVEIEGNVLAVKKALVAVTGRLQEFPPLDRTRTFGTRPLEAESVPIPSVDLPLQRAPILQQMPSNSANHASGIGPSSLESETASDMDYRTPQQEVVFKILCFNERVGGIIGKGGSIVKALQTETGASISIGPTIAECDERLITITAMESVESQYSPARNAAVLVFHRSVEAGLVNGMDSDSKGSPVSARVVVPSNQVGCLLGKGGAIIAEMRKVTGAALRIFGGNQVPKCASENDEVLQITGEFLNVQDALYKVTDRLRSNMFSIRMSTGGGNRNFSRTENSAFGRVRDPPPFGSQFSVGGSDNLNDLKSLRQSMDHLGISNNIDRPSSPSSLIPTTVYGVNQQNVTDIGERSASVINGVELGSGSRSAVVTNTTVEIVVPDNVIGSIYGENGSNLSRLRQISGAKVIVQEPRPGTTQRTVIISGTPDETQAAQSLLQAFMLS</sequence>
<accession>A0AAW2PPH1</accession>
<protein>
    <submittedName>
        <fullName evidence="5">KH domain-containing protein HEN4</fullName>
    </submittedName>
</protein>
<dbReference type="Gene3D" id="3.30.1370.10">
    <property type="entry name" value="K Homology domain, type 1"/>
    <property type="match status" value="3"/>
</dbReference>
<dbReference type="AlphaFoldDB" id="A0AAW2PPH1"/>
<dbReference type="CDD" id="cd22462">
    <property type="entry name" value="KH-I_HEN4_like_rpt5"/>
    <property type="match status" value="1"/>
</dbReference>
<evidence type="ECO:0000256" key="2">
    <source>
        <dbReference type="PROSITE-ProRule" id="PRU00117"/>
    </source>
</evidence>
<feature type="domain" description="K Homology" evidence="4">
    <location>
        <begin position="74"/>
        <end position="144"/>
    </location>
</feature>
<dbReference type="CDD" id="cd22460">
    <property type="entry name" value="KH-I_PEPPER_rpt2_like"/>
    <property type="match status" value="2"/>
</dbReference>
<dbReference type="GO" id="GO:0003723">
    <property type="term" value="F:RNA binding"/>
    <property type="evidence" value="ECO:0007669"/>
    <property type="project" value="UniProtKB-UniRule"/>
</dbReference>
<dbReference type="InterPro" id="IPR036612">
    <property type="entry name" value="KH_dom_type_1_sf"/>
</dbReference>
<dbReference type="SUPFAM" id="SSF54791">
    <property type="entry name" value="Eukaryotic type KH-domain (KH-domain type I)"/>
    <property type="match status" value="5"/>
</dbReference>
<feature type="compositionally biased region" description="Low complexity" evidence="3">
    <location>
        <begin position="41"/>
        <end position="55"/>
    </location>
</feature>
<feature type="domain" description="K Homology" evidence="4">
    <location>
        <begin position="425"/>
        <end position="500"/>
    </location>
</feature>
<dbReference type="SMART" id="SM00322">
    <property type="entry name" value="KH"/>
    <property type="match status" value="5"/>
</dbReference>
<dbReference type="EMBL" id="JACGWM010000008">
    <property type="protein sequence ID" value="KAL0357010.1"/>
    <property type="molecule type" value="Genomic_DNA"/>
</dbReference>
<reference evidence="5" key="1">
    <citation type="submission" date="2020-06" db="EMBL/GenBank/DDBJ databases">
        <authorList>
            <person name="Li T."/>
            <person name="Hu X."/>
            <person name="Zhang T."/>
            <person name="Song X."/>
            <person name="Zhang H."/>
            <person name="Dai N."/>
            <person name="Sheng W."/>
            <person name="Hou X."/>
            <person name="Wei L."/>
        </authorList>
    </citation>
    <scope>NUCLEOTIDE SEQUENCE</scope>
    <source>
        <strain evidence="5">KEN8</strain>
        <tissue evidence="5">Leaf</tissue>
    </source>
</reference>
<dbReference type="Pfam" id="PF00013">
    <property type="entry name" value="KH_1"/>
    <property type="match status" value="5"/>
</dbReference>
<feature type="domain" description="K Homology" evidence="4">
    <location>
        <begin position="613"/>
        <end position="683"/>
    </location>
</feature>
<comment type="caution">
    <text evidence="5">The sequence shown here is derived from an EMBL/GenBank/DDBJ whole genome shotgun (WGS) entry which is preliminary data.</text>
</comment>
<dbReference type="PROSITE" id="PS50084">
    <property type="entry name" value="KH_TYPE_1"/>
    <property type="match status" value="5"/>
</dbReference>
<feature type="region of interest" description="Disordered" evidence="3">
    <location>
        <begin position="305"/>
        <end position="327"/>
    </location>
</feature>
<evidence type="ECO:0000256" key="3">
    <source>
        <dbReference type="SAM" id="MobiDB-lite"/>
    </source>
</evidence>
<evidence type="ECO:0000259" key="4">
    <source>
        <dbReference type="SMART" id="SM00322"/>
    </source>
</evidence>
<evidence type="ECO:0000256" key="1">
    <source>
        <dbReference type="ARBA" id="ARBA00022737"/>
    </source>
</evidence>
<evidence type="ECO:0000313" key="5">
    <source>
        <dbReference type="EMBL" id="KAL0357010.1"/>
    </source>
</evidence>
<feature type="domain" description="K Homology" evidence="4">
    <location>
        <begin position="193"/>
        <end position="264"/>
    </location>
</feature>
<reference evidence="5" key="2">
    <citation type="journal article" date="2024" name="Plant">
        <title>Genomic evolution and insights into agronomic trait innovations of Sesamum species.</title>
        <authorList>
            <person name="Miao H."/>
            <person name="Wang L."/>
            <person name="Qu L."/>
            <person name="Liu H."/>
            <person name="Sun Y."/>
            <person name="Le M."/>
            <person name="Wang Q."/>
            <person name="Wei S."/>
            <person name="Zheng Y."/>
            <person name="Lin W."/>
            <person name="Duan Y."/>
            <person name="Cao H."/>
            <person name="Xiong S."/>
            <person name="Wang X."/>
            <person name="Wei L."/>
            <person name="Li C."/>
            <person name="Ma Q."/>
            <person name="Ju M."/>
            <person name="Zhao R."/>
            <person name="Li G."/>
            <person name="Mu C."/>
            <person name="Tian Q."/>
            <person name="Mei H."/>
            <person name="Zhang T."/>
            <person name="Gao T."/>
            <person name="Zhang H."/>
        </authorList>
    </citation>
    <scope>NUCLEOTIDE SEQUENCE</scope>
    <source>
        <strain evidence="5">KEN8</strain>
    </source>
</reference>
<dbReference type="InterPro" id="IPR004088">
    <property type="entry name" value="KH_dom_type_1"/>
</dbReference>
<keyword evidence="1" id="KW-0677">Repeat</keyword>
<dbReference type="Gene3D" id="3.30.310.210">
    <property type="match status" value="1"/>
</dbReference>
<feature type="region of interest" description="Disordered" evidence="3">
    <location>
        <begin position="41"/>
        <end position="65"/>
    </location>
</feature>
<name>A0AAW2PPH1_9LAMI</name>
<gene>
    <name evidence="5" type="ORF">Scaly_1386700</name>
</gene>